<gene>
    <name evidence="1" type="ORF">S06H3_26695</name>
</gene>
<dbReference type="EMBL" id="BARV01015450">
    <property type="protein sequence ID" value="GAI30736.1"/>
    <property type="molecule type" value="Genomic_DNA"/>
</dbReference>
<name>X1NKI8_9ZZZZ</name>
<evidence type="ECO:0000313" key="1">
    <source>
        <dbReference type="EMBL" id="GAI30736.1"/>
    </source>
</evidence>
<protein>
    <submittedName>
        <fullName evidence="1">Uncharacterized protein</fullName>
    </submittedName>
</protein>
<feature type="non-terminal residue" evidence="1">
    <location>
        <position position="117"/>
    </location>
</feature>
<proteinExistence type="predicted"/>
<dbReference type="Pfam" id="PF14281">
    <property type="entry name" value="PDDEXK_4"/>
    <property type="match status" value="1"/>
</dbReference>
<accession>X1NKI8</accession>
<sequence length="117" mass="13650">MIDKSEQEILAEFIHENTEIERLEKIIDDFNIFTALNLVNNEIKHSNFLSWLMNPNESHGLGDYFLNSFLKKISFKASSLGVEGPSIFDIDSWRFNDAEVLRERSNIDIIIRCDNQK</sequence>
<dbReference type="AlphaFoldDB" id="X1NKI8"/>
<dbReference type="InterPro" id="IPR029470">
    <property type="entry name" value="PDDEXK_4"/>
</dbReference>
<comment type="caution">
    <text evidence="1">The sequence shown here is derived from an EMBL/GenBank/DDBJ whole genome shotgun (WGS) entry which is preliminary data.</text>
</comment>
<organism evidence="1">
    <name type="scientific">marine sediment metagenome</name>
    <dbReference type="NCBI Taxonomy" id="412755"/>
    <lineage>
        <taxon>unclassified sequences</taxon>
        <taxon>metagenomes</taxon>
        <taxon>ecological metagenomes</taxon>
    </lineage>
</organism>
<reference evidence="1" key="1">
    <citation type="journal article" date="2014" name="Front. Microbiol.">
        <title>High frequency of phylogenetically diverse reductive dehalogenase-homologous genes in deep subseafloor sedimentary metagenomes.</title>
        <authorList>
            <person name="Kawai M."/>
            <person name="Futagami T."/>
            <person name="Toyoda A."/>
            <person name="Takaki Y."/>
            <person name="Nishi S."/>
            <person name="Hori S."/>
            <person name="Arai W."/>
            <person name="Tsubouchi T."/>
            <person name="Morono Y."/>
            <person name="Uchiyama I."/>
            <person name="Ito T."/>
            <person name="Fujiyama A."/>
            <person name="Inagaki F."/>
            <person name="Takami H."/>
        </authorList>
    </citation>
    <scope>NUCLEOTIDE SEQUENCE</scope>
    <source>
        <strain evidence="1">Expedition CK06-06</strain>
    </source>
</reference>